<gene>
    <name evidence="6" type="ORF">BDY17DRAFT_321610</name>
</gene>
<feature type="domain" description="Complex 1 LYR protein" evidence="4">
    <location>
        <begin position="433"/>
        <end position="491"/>
    </location>
</feature>
<reference evidence="6" key="1">
    <citation type="journal article" date="2020" name="Stud. Mycol.">
        <title>101 Dothideomycetes genomes: a test case for predicting lifestyles and emergence of pathogens.</title>
        <authorList>
            <person name="Haridas S."/>
            <person name="Albert R."/>
            <person name="Binder M."/>
            <person name="Bloem J."/>
            <person name="Labutti K."/>
            <person name="Salamov A."/>
            <person name="Andreopoulos B."/>
            <person name="Baker S."/>
            <person name="Barry K."/>
            <person name="Bills G."/>
            <person name="Bluhm B."/>
            <person name="Cannon C."/>
            <person name="Castanera R."/>
            <person name="Culley D."/>
            <person name="Daum C."/>
            <person name="Ezra D."/>
            <person name="Gonzalez J."/>
            <person name="Henrissat B."/>
            <person name="Kuo A."/>
            <person name="Liang C."/>
            <person name="Lipzen A."/>
            <person name="Lutzoni F."/>
            <person name="Magnuson J."/>
            <person name="Mondo S."/>
            <person name="Nolan M."/>
            <person name="Ohm R."/>
            <person name="Pangilinan J."/>
            <person name="Park H.-J."/>
            <person name="Ramirez L."/>
            <person name="Alfaro M."/>
            <person name="Sun H."/>
            <person name="Tritt A."/>
            <person name="Yoshinaga Y."/>
            <person name="Zwiers L.-H."/>
            <person name="Turgeon B."/>
            <person name="Goodwin S."/>
            <person name="Spatafora J."/>
            <person name="Crous P."/>
            <person name="Grigoriev I."/>
        </authorList>
    </citation>
    <scope>NUCLEOTIDE SEQUENCE</scope>
    <source>
        <strain evidence="6">CBS 113389</strain>
    </source>
</reference>
<dbReference type="AlphaFoldDB" id="A0A6A6Q374"/>
<dbReference type="Pfam" id="PF03972">
    <property type="entry name" value="MmgE_PrpD_N"/>
    <property type="match status" value="1"/>
</dbReference>
<dbReference type="RefSeq" id="XP_033593419.1">
    <property type="nucleotide sequence ID" value="XM_033736657.1"/>
</dbReference>
<evidence type="ECO:0008006" key="8">
    <source>
        <dbReference type="Google" id="ProtNLM"/>
    </source>
</evidence>
<evidence type="ECO:0000313" key="7">
    <source>
        <dbReference type="Proteomes" id="UP000799767"/>
    </source>
</evidence>
<evidence type="ECO:0000259" key="5">
    <source>
        <dbReference type="Pfam" id="PF19305"/>
    </source>
</evidence>
<dbReference type="SUPFAM" id="SSF103378">
    <property type="entry name" value="2-methylcitrate dehydratase PrpD"/>
    <property type="match status" value="1"/>
</dbReference>
<dbReference type="Pfam" id="PF05347">
    <property type="entry name" value="Complex1_LYR"/>
    <property type="match status" value="1"/>
</dbReference>
<dbReference type="PANTHER" id="PTHR16943:SF8">
    <property type="entry name" value="2-METHYLCITRATE DEHYDRATASE"/>
    <property type="match status" value="1"/>
</dbReference>
<dbReference type="InterPro" id="IPR005656">
    <property type="entry name" value="MmgE_PrpD"/>
</dbReference>
<dbReference type="Proteomes" id="UP000799767">
    <property type="component" value="Unassembled WGS sequence"/>
</dbReference>
<feature type="compositionally biased region" description="Polar residues" evidence="2">
    <location>
        <begin position="533"/>
        <end position="543"/>
    </location>
</feature>
<feature type="compositionally biased region" description="Gly residues" evidence="2">
    <location>
        <begin position="712"/>
        <end position="721"/>
    </location>
</feature>
<feature type="region of interest" description="Disordered" evidence="2">
    <location>
        <begin position="521"/>
        <end position="552"/>
    </location>
</feature>
<feature type="compositionally biased region" description="Basic and acidic residues" evidence="2">
    <location>
        <begin position="696"/>
        <end position="711"/>
    </location>
</feature>
<dbReference type="InterPro" id="IPR045337">
    <property type="entry name" value="MmgE_PrpD_C"/>
</dbReference>
<dbReference type="PANTHER" id="PTHR16943">
    <property type="entry name" value="2-METHYLCITRATE DEHYDRATASE-RELATED"/>
    <property type="match status" value="1"/>
</dbReference>
<accession>A0A6A6Q374</accession>
<comment type="similarity">
    <text evidence="1">Belongs to the PrpD family.</text>
</comment>
<dbReference type="OrthoDB" id="3925971at2759"/>
<dbReference type="Gene3D" id="1.10.4100.10">
    <property type="entry name" value="2-methylcitrate dehydratase PrpD"/>
    <property type="match status" value="1"/>
</dbReference>
<evidence type="ECO:0000256" key="1">
    <source>
        <dbReference type="ARBA" id="ARBA00006174"/>
    </source>
</evidence>
<dbReference type="InterPro" id="IPR045336">
    <property type="entry name" value="MmgE_PrpD_N"/>
</dbReference>
<evidence type="ECO:0000259" key="4">
    <source>
        <dbReference type="Pfam" id="PF05347"/>
    </source>
</evidence>
<evidence type="ECO:0000259" key="3">
    <source>
        <dbReference type="Pfam" id="PF03972"/>
    </source>
</evidence>
<proteinExistence type="inferred from homology"/>
<keyword evidence="7" id="KW-1185">Reference proteome</keyword>
<feature type="domain" description="MmgE/PrpD N-terminal" evidence="3">
    <location>
        <begin position="22"/>
        <end position="258"/>
    </location>
</feature>
<dbReference type="InterPro" id="IPR008011">
    <property type="entry name" value="Complex1_LYR_dom"/>
</dbReference>
<feature type="compositionally biased region" description="Pro residues" evidence="2">
    <location>
        <begin position="521"/>
        <end position="531"/>
    </location>
</feature>
<name>A0A6A6Q374_9PEZI</name>
<dbReference type="EMBL" id="MU001632">
    <property type="protein sequence ID" value="KAF2486850.1"/>
    <property type="molecule type" value="Genomic_DNA"/>
</dbReference>
<dbReference type="InterPro" id="IPR036148">
    <property type="entry name" value="MmgE/PrpD_sf"/>
</dbReference>
<protein>
    <recommendedName>
        <fullName evidence="8">MmgE/PrpD family-domain-containing protein</fullName>
    </recommendedName>
</protein>
<dbReference type="InterPro" id="IPR042183">
    <property type="entry name" value="MmgE/PrpD_sf_1"/>
</dbReference>
<dbReference type="GeneID" id="54477659"/>
<dbReference type="GO" id="GO:0016829">
    <property type="term" value="F:lyase activity"/>
    <property type="evidence" value="ECO:0007669"/>
    <property type="project" value="InterPro"/>
</dbReference>
<evidence type="ECO:0000313" key="6">
    <source>
        <dbReference type="EMBL" id="KAF2486850.1"/>
    </source>
</evidence>
<dbReference type="CDD" id="cd20273">
    <property type="entry name" value="Complex1_LYR_unchar"/>
    <property type="match status" value="1"/>
</dbReference>
<sequence length="721" mass="78312">MDATKPVPGSVSLIRFTVRRLHAIATLDVPSELNQKATLAILDYLGAIASGLQAPWAPQIRKYARSRKGAPEAHSWASEENVSAESAAFVNAFLAHSAIRDDMHLKSNSHIGSIVISAALALAQRDAWTGDQLLRAIIGGYEAASLLGVSVQQSASYNRHFRPSGICGAFGAAAAAVTAAFVSSRVSEDVAVHALAFAANASSGYNEWAWAGGLEIYTEMGMASQSGIVAFDLAVAGLECSETLLEGRAGLFAALGASEAPGCNYAQTPLAVALRLAQAHKLDAKAIAGVKVACTSGAKNYPGCDNPGPFTNVQQTKMSIQFGVCAVLLHGNISEQLFQKFDDQDVARLAAACIVEADAAFADGFREGRQPARIQVSLQDGSVINEELQDVPWLDAEAVVSRFHAETQTLFPSAGYMPPKFRLPARSAEHRAATLALYRALLTQCRALPSPITAPQRAELQNIVRNRFRQARHLHSIRRLRISFQAGYEGIDHLDAAVGGEEASRGYIIDLLGRAPERVKGPPPLAPPPPQLIANSPARSAASSGMEEKKGPSIFDRPIPLAQLAGKRHIPVLFNANHIPVLRIKKPQPANLSGYLNARILKRQNRQNWRWHLNEEKSVAEREDEWDELLAEEAGVVIEGKTIGEERVAWRDAFRDAIAELDWKLEEEKRRNRQMAVKMLGVVDRERALYESERMERGRVRKEGRLERDGQVRGGGDTTLA</sequence>
<organism evidence="6 7">
    <name type="scientific">Neohortaea acidophila</name>
    <dbReference type="NCBI Taxonomy" id="245834"/>
    <lineage>
        <taxon>Eukaryota</taxon>
        <taxon>Fungi</taxon>
        <taxon>Dikarya</taxon>
        <taxon>Ascomycota</taxon>
        <taxon>Pezizomycotina</taxon>
        <taxon>Dothideomycetes</taxon>
        <taxon>Dothideomycetidae</taxon>
        <taxon>Mycosphaerellales</taxon>
        <taxon>Teratosphaeriaceae</taxon>
        <taxon>Neohortaea</taxon>
    </lineage>
</organism>
<dbReference type="Pfam" id="PF19305">
    <property type="entry name" value="MmgE_PrpD_C"/>
    <property type="match status" value="1"/>
</dbReference>
<feature type="domain" description="MmgE/PrpD C-terminal" evidence="5">
    <location>
        <begin position="261"/>
        <end position="392"/>
    </location>
</feature>
<dbReference type="InterPro" id="IPR046896">
    <property type="entry name" value="Cup1-like_N"/>
</dbReference>
<evidence type="ECO:0000256" key="2">
    <source>
        <dbReference type="SAM" id="MobiDB-lite"/>
    </source>
</evidence>
<feature type="region of interest" description="Disordered" evidence="2">
    <location>
        <begin position="696"/>
        <end position="721"/>
    </location>
</feature>